<organism evidence="2">
    <name type="scientific">Amphimedon queenslandica</name>
    <name type="common">Sponge</name>
    <dbReference type="NCBI Taxonomy" id="400682"/>
    <lineage>
        <taxon>Eukaryota</taxon>
        <taxon>Metazoa</taxon>
        <taxon>Porifera</taxon>
        <taxon>Demospongiae</taxon>
        <taxon>Heteroscleromorpha</taxon>
        <taxon>Haplosclerida</taxon>
        <taxon>Niphatidae</taxon>
        <taxon>Amphimedon</taxon>
    </lineage>
</organism>
<feature type="domain" description="Ubiquitin carboxyl-terminal hydrolase 47 C-terminal" evidence="1">
    <location>
        <begin position="1"/>
        <end position="59"/>
    </location>
</feature>
<dbReference type="InterPro" id="IPR045578">
    <property type="entry name" value="USP47_C"/>
</dbReference>
<sequence length="63" mass="7282">MQVYVRRWCPSEFLVDPTKELSEISGVPVDAISVAKYLRLFPAEISRLDIENELEWNQASLDN</sequence>
<reference evidence="2" key="1">
    <citation type="submission" date="2017-05" db="UniProtKB">
        <authorList>
            <consortium name="EnsemblMetazoa"/>
        </authorList>
    </citation>
    <scope>IDENTIFICATION</scope>
</reference>
<dbReference type="InParanoid" id="A0A1X7UUV3"/>
<dbReference type="EnsemblMetazoa" id="Aqu2.1.31563_001">
    <property type="protein sequence ID" value="Aqu2.1.31563_001"/>
    <property type="gene ID" value="Aqu2.1.31563"/>
</dbReference>
<protein>
    <recommendedName>
        <fullName evidence="1">Ubiquitin carboxyl-terminal hydrolase 47 C-terminal domain-containing protein</fullName>
    </recommendedName>
</protein>
<accession>A0A1X7UUV3</accession>
<dbReference type="OrthoDB" id="289038at2759"/>
<proteinExistence type="predicted"/>
<evidence type="ECO:0000259" key="1">
    <source>
        <dbReference type="Pfam" id="PF19718"/>
    </source>
</evidence>
<name>A0A1X7UUV3_AMPQE</name>
<dbReference type="Pfam" id="PF19718">
    <property type="entry name" value="USP47_C"/>
    <property type="match status" value="1"/>
</dbReference>
<dbReference type="AlphaFoldDB" id="A0A1X7UUV3"/>
<evidence type="ECO:0000313" key="2">
    <source>
        <dbReference type="EnsemblMetazoa" id="Aqu2.1.31563_001"/>
    </source>
</evidence>